<keyword evidence="3" id="KW-1185">Reference proteome</keyword>
<evidence type="ECO:0000313" key="2">
    <source>
        <dbReference type="EMBL" id="OSN08932.1"/>
    </source>
</evidence>
<organism evidence="2 3">
    <name type="scientific">Lonsdalea iberica</name>
    <dbReference type="NCBI Taxonomy" id="1082703"/>
    <lineage>
        <taxon>Bacteria</taxon>
        <taxon>Pseudomonadati</taxon>
        <taxon>Pseudomonadota</taxon>
        <taxon>Gammaproteobacteria</taxon>
        <taxon>Enterobacterales</taxon>
        <taxon>Pectobacteriaceae</taxon>
        <taxon>Lonsdalea</taxon>
    </lineage>
</organism>
<gene>
    <name evidence="2" type="ORF">AU512_12985</name>
</gene>
<dbReference type="Proteomes" id="UP000194040">
    <property type="component" value="Unassembled WGS sequence"/>
</dbReference>
<comment type="caution">
    <text evidence="2">The sequence shown here is derived from an EMBL/GenBank/DDBJ whole genome shotgun (WGS) entry which is preliminary data.</text>
</comment>
<reference evidence="2 3" key="1">
    <citation type="submission" date="2016-02" db="EMBL/GenBank/DDBJ databases">
        <title>Species-wide whole genome sequencing reveals diversity, host range in Lonsdalea quercina.</title>
        <authorList>
            <person name="Li Y."/>
        </authorList>
    </citation>
    <scope>NUCLEOTIDE SEQUENCE [LARGE SCALE GENOMIC DNA]</scope>
    <source>
        <strain evidence="2 3">LMG 26265</strain>
    </source>
</reference>
<proteinExistence type="predicted"/>
<name>A0ABX3XEN7_9GAMM</name>
<sequence length="98" mass="10762">MPFPLILAGVALFEACEYVAVAIVGTIGVVAVKETIDERSKVNARAVTMTKSSKPCHKCPAIPKVIPEYEVFNGRDDNLYYQSRICGTEVIENEGEKK</sequence>
<dbReference type="EMBL" id="LUTQ01000045">
    <property type="protein sequence ID" value="OSN08932.1"/>
    <property type="molecule type" value="Genomic_DNA"/>
</dbReference>
<keyword evidence="1" id="KW-0812">Transmembrane</keyword>
<keyword evidence="1" id="KW-1133">Transmembrane helix</keyword>
<feature type="transmembrane region" description="Helical" evidence="1">
    <location>
        <begin position="6"/>
        <end position="32"/>
    </location>
</feature>
<evidence type="ECO:0000313" key="3">
    <source>
        <dbReference type="Proteomes" id="UP000194040"/>
    </source>
</evidence>
<accession>A0ABX3XEN7</accession>
<keyword evidence="1" id="KW-0472">Membrane</keyword>
<dbReference type="RefSeq" id="WP_094101764.1">
    <property type="nucleotide sequence ID" value="NZ_LUTQ01000045.1"/>
</dbReference>
<protein>
    <submittedName>
        <fullName evidence="2">Uncharacterized protein</fullName>
    </submittedName>
</protein>
<evidence type="ECO:0000256" key="1">
    <source>
        <dbReference type="SAM" id="Phobius"/>
    </source>
</evidence>